<reference evidence="2" key="1">
    <citation type="journal article" date="2023" name="Mol. Phylogenet. Evol.">
        <title>Genome-scale phylogeny and comparative genomics of the fungal order Sordariales.</title>
        <authorList>
            <person name="Hensen N."/>
            <person name="Bonometti L."/>
            <person name="Westerberg I."/>
            <person name="Brannstrom I.O."/>
            <person name="Guillou S."/>
            <person name="Cros-Aarteil S."/>
            <person name="Calhoun S."/>
            <person name="Haridas S."/>
            <person name="Kuo A."/>
            <person name="Mondo S."/>
            <person name="Pangilinan J."/>
            <person name="Riley R."/>
            <person name="LaButti K."/>
            <person name="Andreopoulos B."/>
            <person name="Lipzen A."/>
            <person name="Chen C."/>
            <person name="Yan M."/>
            <person name="Daum C."/>
            <person name="Ng V."/>
            <person name="Clum A."/>
            <person name="Steindorff A."/>
            <person name="Ohm R.A."/>
            <person name="Martin F."/>
            <person name="Silar P."/>
            <person name="Natvig D.O."/>
            <person name="Lalanne C."/>
            <person name="Gautier V."/>
            <person name="Ament-Velasquez S.L."/>
            <person name="Kruys A."/>
            <person name="Hutchinson M.I."/>
            <person name="Powell A.J."/>
            <person name="Barry K."/>
            <person name="Miller A.N."/>
            <person name="Grigoriev I.V."/>
            <person name="Debuchy R."/>
            <person name="Gladieux P."/>
            <person name="Hiltunen Thoren M."/>
            <person name="Johannesson H."/>
        </authorList>
    </citation>
    <scope>NUCLEOTIDE SEQUENCE</scope>
    <source>
        <strain evidence="2">SMH4131-1</strain>
    </source>
</reference>
<proteinExistence type="predicted"/>
<name>A0AAE0M4H5_9PEZI</name>
<organism evidence="2 3">
    <name type="scientific">Cercophora scortea</name>
    <dbReference type="NCBI Taxonomy" id="314031"/>
    <lineage>
        <taxon>Eukaryota</taxon>
        <taxon>Fungi</taxon>
        <taxon>Dikarya</taxon>
        <taxon>Ascomycota</taxon>
        <taxon>Pezizomycotina</taxon>
        <taxon>Sordariomycetes</taxon>
        <taxon>Sordariomycetidae</taxon>
        <taxon>Sordariales</taxon>
        <taxon>Lasiosphaeriaceae</taxon>
        <taxon>Cercophora</taxon>
    </lineage>
</organism>
<evidence type="ECO:0000313" key="2">
    <source>
        <dbReference type="EMBL" id="KAK3317584.1"/>
    </source>
</evidence>
<accession>A0AAE0M4H5</accession>
<dbReference type="AlphaFoldDB" id="A0AAE0M4H5"/>
<dbReference type="EMBL" id="JAUEPO010000007">
    <property type="protein sequence ID" value="KAK3317584.1"/>
    <property type="molecule type" value="Genomic_DNA"/>
</dbReference>
<evidence type="ECO:0000259" key="1">
    <source>
        <dbReference type="Pfam" id="PF06985"/>
    </source>
</evidence>
<comment type="caution">
    <text evidence="2">The sequence shown here is derived from an EMBL/GenBank/DDBJ whole genome shotgun (WGS) entry which is preliminary data.</text>
</comment>
<protein>
    <submittedName>
        <fullName evidence="2">Heterokaryon incompatibility protein-domain-containing protein</fullName>
    </submittedName>
</protein>
<dbReference type="PANTHER" id="PTHR33112:SF16">
    <property type="entry name" value="HETEROKARYON INCOMPATIBILITY DOMAIN-CONTAINING PROTEIN"/>
    <property type="match status" value="1"/>
</dbReference>
<dbReference type="PANTHER" id="PTHR33112">
    <property type="entry name" value="DOMAIN PROTEIN, PUTATIVE-RELATED"/>
    <property type="match status" value="1"/>
</dbReference>
<keyword evidence="3" id="KW-1185">Reference proteome</keyword>
<dbReference type="Pfam" id="PF06985">
    <property type="entry name" value="HET"/>
    <property type="match status" value="1"/>
</dbReference>
<gene>
    <name evidence="2" type="ORF">B0T19DRAFT_446542</name>
</gene>
<dbReference type="InterPro" id="IPR010730">
    <property type="entry name" value="HET"/>
</dbReference>
<evidence type="ECO:0000313" key="3">
    <source>
        <dbReference type="Proteomes" id="UP001286456"/>
    </source>
</evidence>
<reference evidence="2" key="2">
    <citation type="submission" date="2023-06" db="EMBL/GenBank/DDBJ databases">
        <authorList>
            <consortium name="Lawrence Berkeley National Laboratory"/>
            <person name="Haridas S."/>
            <person name="Hensen N."/>
            <person name="Bonometti L."/>
            <person name="Westerberg I."/>
            <person name="Brannstrom I.O."/>
            <person name="Guillou S."/>
            <person name="Cros-Aarteil S."/>
            <person name="Calhoun S."/>
            <person name="Kuo A."/>
            <person name="Mondo S."/>
            <person name="Pangilinan J."/>
            <person name="Riley R."/>
            <person name="Labutti K."/>
            <person name="Andreopoulos B."/>
            <person name="Lipzen A."/>
            <person name="Chen C."/>
            <person name="Yanf M."/>
            <person name="Daum C."/>
            <person name="Ng V."/>
            <person name="Clum A."/>
            <person name="Steindorff A."/>
            <person name="Ohm R."/>
            <person name="Martin F."/>
            <person name="Silar P."/>
            <person name="Natvig D."/>
            <person name="Lalanne C."/>
            <person name="Gautier V."/>
            <person name="Ament-Velasquez S.L."/>
            <person name="Kruys A."/>
            <person name="Hutchinson M.I."/>
            <person name="Powell A.J."/>
            <person name="Barry K."/>
            <person name="Miller A.N."/>
            <person name="Grigoriev I.V."/>
            <person name="Debuchy R."/>
            <person name="Gladieux P."/>
            <person name="Thoren M.H."/>
            <person name="Johannesson H."/>
        </authorList>
    </citation>
    <scope>NUCLEOTIDE SEQUENCE</scope>
    <source>
        <strain evidence="2">SMH4131-1</strain>
    </source>
</reference>
<feature type="domain" description="Heterokaryon incompatibility" evidence="1">
    <location>
        <begin position="57"/>
        <end position="203"/>
    </location>
</feature>
<sequence length="517" mass="57027">MARQLLDTCLAGCQSNGHKKCQVDKQPLLPTRVLSIDNDDMQFVRLHESTPKQCDQYVALSYVWGMKKQPVTTTEATLQNHVTGIPVSSLPQTIQDAVTTTAKLGLRYLWVDVLCIIQDKGHPDKKRELKKMGDYYQNATLTIAAAVASTVADGFLHPRTPSPACQLPLYAPNGPSGIISITAKVSHEQTPEPLYTRAWTLEEFLLPPRLLIFGTREAIWQCNSSDPKPVIPSNVEYDPAFPCRRLQTKDRRRDIWSSVVANYTRRDMTYIEDRLPAIDGFARVLERKWNDRYLYGLWHSRLHSHLMWGIVRGNISVLNDKTASPGSGPGISSAPDIPAVSADGIDVFSKSTAAMTVTETNNAATNPANPKVPSWSWAAAEAGEIRISPLFTQRNSAVIQSVDGVGGGDKKQLSLLAVVQPWKELVPMIAKAQAEPDGKPENGKGTWSGVHDDADRYQHDDSLKFVLLGFHDLGAFGLLVRPLGLDGNLYQRVGMVKRFLPGDLVCWGAAKETVVIV</sequence>
<dbReference type="Proteomes" id="UP001286456">
    <property type="component" value="Unassembled WGS sequence"/>
</dbReference>